<feature type="compositionally biased region" description="Polar residues" evidence="1">
    <location>
        <begin position="407"/>
        <end position="423"/>
    </location>
</feature>
<evidence type="ECO:0000256" key="1">
    <source>
        <dbReference type="SAM" id="MobiDB-lite"/>
    </source>
</evidence>
<feature type="chain" id="PRO_5043631408" description="Peptidase A1 domain-containing protein" evidence="2">
    <location>
        <begin position="24"/>
        <end position="455"/>
    </location>
</feature>
<organism evidence="3 4">
    <name type="scientific">Arthrobotrys musiformis</name>
    <dbReference type="NCBI Taxonomy" id="47236"/>
    <lineage>
        <taxon>Eukaryota</taxon>
        <taxon>Fungi</taxon>
        <taxon>Dikarya</taxon>
        <taxon>Ascomycota</taxon>
        <taxon>Pezizomycotina</taxon>
        <taxon>Orbiliomycetes</taxon>
        <taxon>Orbiliales</taxon>
        <taxon>Orbiliaceae</taxon>
        <taxon>Arthrobotrys</taxon>
    </lineage>
</organism>
<dbReference type="InterPro" id="IPR021109">
    <property type="entry name" value="Peptidase_aspartic_dom_sf"/>
</dbReference>
<reference evidence="3 4" key="1">
    <citation type="submission" date="2023-08" db="EMBL/GenBank/DDBJ databases">
        <authorList>
            <person name="Palmer J.M."/>
        </authorList>
    </citation>
    <scope>NUCLEOTIDE SEQUENCE [LARGE SCALE GENOMIC DNA]</scope>
    <source>
        <strain evidence="3 4">TWF481</strain>
    </source>
</reference>
<keyword evidence="4" id="KW-1185">Reference proteome</keyword>
<feature type="region of interest" description="Disordered" evidence="1">
    <location>
        <begin position="407"/>
        <end position="428"/>
    </location>
</feature>
<keyword evidence="2" id="KW-0732">Signal</keyword>
<accession>A0AAV9VT11</accession>
<gene>
    <name evidence="3" type="ORF">TWF481_002344</name>
</gene>
<protein>
    <recommendedName>
        <fullName evidence="5">Peptidase A1 domain-containing protein</fullName>
    </recommendedName>
</protein>
<dbReference type="EMBL" id="JAVHJL010000011">
    <property type="protein sequence ID" value="KAK6496320.1"/>
    <property type="molecule type" value="Genomic_DNA"/>
</dbReference>
<sequence>MPTISTLKGLALALVIATNTAQATVVVPCATYNGVGPGGVPDEWVRNKLNSRGSSAYGKYGQGRSGIHLTVGTPPQHVWVSPHFYDSETYVRSLELCPKANDYECEQTYGGLFATNESSTFKAPNKDMFGTDAVSFFDAFPDLGNDKFKLGVSDVSDLKRVMNLFGKDGSQGTLGLGPNSTFFQTFFPGKEQVGIYVPGGNSTHGKPAHSNPMYSWVTYELEFDGYNQSHFTGEKFTMPIGPLIPESEKVTPFMLNITGVKVGNKNLLENGESYLANFDLGGRSPNILPSKVYNQFLYTTGAKSIEEPVYKTEDLPKNPKDMFNLTFTFSNGEKEYSFTIAQPYLFSDSFDEESEVNLYSDEHSFNSNPTISINQLGFTSYIGIDHAAGEWWLAKAVHPWTDYNPPSISSSKTNGNEPQNATSDTKKNAAGGLRDNLKMVTASAAALAAAVFLLC</sequence>
<evidence type="ECO:0000256" key="2">
    <source>
        <dbReference type="SAM" id="SignalP"/>
    </source>
</evidence>
<evidence type="ECO:0008006" key="5">
    <source>
        <dbReference type="Google" id="ProtNLM"/>
    </source>
</evidence>
<evidence type="ECO:0000313" key="4">
    <source>
        <dbReference type="Proteomes" id="UP001370758"/>
    </source>
</evidence>
<comment type="caution">
    <text evidence="3">The sequence shown here is derived from an EMBL/GenBank/DDBJ whole genome shotgun (WGS) entry which is preliminary data.</text>
</comment>
<dbReference type="SUPFAM" id="SSF50630">
    <property type="entry name" value="Acid proteases"/>
    <property type="match status" value="1"/>
</dbReference>
<name>A0AAV9VT11_9PEZI</name>
<feature type="signal peptide" evidence="2">
    <location>
        <begin position="1"/>
        <end position="23"/>
    </location>
</feature>
<proteinExistence type="predicted"/>
<dbReference type="Gene3D" id="2.40.70.10">
    <property type="entry name" value="Acid Proteases"/>
    <property type="match status" value="2"/>
</dbReference>
<dbReference type="AlphaFoldDB" id="A0AAV9VT11"/>
<dbReference type="Proteomes" id="UP001370758">
    <property type="component" value="Unassembled WGS sequence"/>
</dbReference>
<evidence type="ECO:0000313" key="3">
    <source>
        <dbReference type="EMBL" id="KAK6496320.1"/>
    </source>
</evidence>